<proteinExistence type="predicted"/>
<dbReference type="SUPFAM" id="SSF53067">
    <property type="entry name" value="Actin-like ATPase domain"/>
    <property type="match status" value="1"/>
</dbReference>
<dbReference type="InterPro" id="IPR043129">
    <property type="entry name" value="ATPase_NBD"/>
</dbReference>
<dbReference type="InterPro" id="IPR049874">
    <property type="entry name" value="ROK_cs"/>
</dbReference>
<dbReference type="InterPro" id="IPR000600">
    <property type="entry name" value="ROK"/>
</dbReference>
<feature type="region of interest" description="Disordered" evidence="1">
    <location>
        <begin position="261"/>
        <end position="286"/>
    </location>
</feature>
<protein>
    <submittedName>
        <fullName evidence="2">Unannotated protein</fullName>
    </submittedName>
</protein>
<dbReference type="EMBL" id="CAFBOZ010000233">
    <property type="protein sequence ID" value="CAB5016469.1"/>
    <property type="molecule type" value="Genomic_DNA"/>
</dbReference>
<gene>
    <name evidence="2" type="ORF">UFOPK3992_01485</name>
</gene>
<dbReference type="Pfam" id="PF00480">
    <property type="entry name" value="ROK"/>
    <property type="match status" value="1"/>
</dbReference>
<feature type="compositionally biased region" description="Basic residues" evidence="1">
    <location>
        <begin position="266"/>
        <end position="281"/>
    </location>
</feature>
<accession>A0A6J7QJ53</accession>
<dbReference type="PROSITE" id="PS01125">
    <property type="entry name" value="ROK"/>
    <property type="match status" value="1"/>
</dbReference>
<dbReference type="Gene3D" id="3.30.420.40">
    <property type="match status" value="2"/>
</dbReference>
<dbReference type="CDD" id="cd23763">
    <property type="entry name" value="ASKHA_ATPase_ROK"/>
    <property type="match status" value="1"/>
</dbReference>
<dbReference type="PANTHER" id="PTHR18964:SF169">
    <property type="entry name" value="N-ACETYLMANNOSAMINE KINASE"/>
    <property type="match status" value="1"/>
</dbReference>
<evidence type="ECO:0000313" key="2">
    <source>
        <dbReference type="EMBL" id="CAB5016469.1"/>
    </source>
</evidence>
<organism evidence="2">
    <name type="scientific">freshwater metagenome</name>
    <dbReference type="NCBI Taxonomy" id="449393"/>
    <lineage>
        <taxon>unclassified sequences</taxon>
        <taxon>metagenomes</taxon>
        <taxon>ecological metagenomes</taxon>
    </lineage>
</organism>
<dbReference type="PANTHER" id="PTHR18964">
    <property type="entry name" value="ROK (REPRESSOR, ORF, KINASE) FAMILY"/>
    <property type="match status" value="1"/>
</dbReference>
<reference evidence="2" key="1">
    <citation type="submission" date="2020-05" db="EMBL/GenBank/DDBJ databases">
        <authorList>
            <person name="Chiriac C."/>
            <person name="Salcher M."/>
            <person name="Ghai R."/>
            <person name="Kavagutti S V."/>
        </authorList>
    </citation>
    <scope>NUCLEOTIDE SEQUENCE</scope>
</reference>
<dbReference type="AlphaFoldDB" id="A0A6J7QJ53"/>
<evidence type="ECO:0000256" key="1">
    <source>
        <dbReference type="SAM" id="MobiDB-lite"/>
    </source>
</evidence>
<name>A0A6J7QJ53_9ZZZZ</name>
<sequence length="630" mass="65444">MRHHRDNVRLLAHQVELVTELERVVRADLRAEAVLEGGDDAAAIGVVLGVRAGHQQQIHRKPQRVAAHLDIALLEHVEQRYLDALGEVGKLIHGEDAAVGAWHQAVVHRLGVAQTPALSHLHGVDVADKVAHAGVGGRQLLAVALRSVTPTQVQVVALSRGKPLAAKAHGVDRIVVDLATGHDRAPLVEKPHESAQQARLALTALAEQHEVVPGKQCSLELGPHCSLDAHDARKRVGSHSQCGQQVLAQFLLHRALPIAGGEQRRQRGRKGVGRSGSRVKGRHDTTVRPCHRTRITARGDRMTLMASALHVPFDADGPALALDVGGTKLAAAVVAPEGRILVSARVPTPAGDTVDGSQIWAAVVALLDRVHADAGSPALSGVGVGCGGPMEWPVGEVSPLNIPAWRGFPLRAHLADRYLGLPVRLHNDAVCMAVAEHWVGAGQGRASMLGIVVSTGVGGGIIQGDRVVSGSTGNAGHVGHIVIDPAGPGCGCGGRGCLEAIARGPAIAEWAVSHGWSPSRVDLGATTEALAADARRGQPIAVEALRRAGTALGLGIASALAVLDVDMVVLGGGVALSGALLYEPMHQALRQHAELGFTRGVPVVPALLGTDSGVVGAAALVLSDNYWEAD</sequence>